<proteinExistence type="predicted"/>
<accession>A0A2M4CEM9</accession>
<evidence type="ECO:0000313" key="2">
    <source>
        <dbReference type="EMBL" id="MBW63719.1"/>
    </source>
</evidence>
<feature type="chain" id="PRO_5014636836" evidence="1">
    <location>
        <begin position="19"/>
        <end position="69"/>
    </location>
</feature>
<dbReference type="AlphaFoldDB" id="A0A2M4CEM9"/>
<dbReference type="EMBL" id="GGFJ01014578">
    <property type="protein sequence ID" value="MBW63719.1"/>
    <property type="molecule type" value="Transcribed_RNA"/>
</dbReference>
<name>A0A2M4CEM9_9DIPT</name>
<sequence>MCFRWLGFTLLLPVPLLSLRTAAHSVIGPVPFPYLTPSHHYAPDTIRLFSLFGLIVCLPTTLHPCRKRR</sequence>
<organism evidence="2">
    <name type="scientific">Anopheles marajoara</name>
    <dbReference type="NCBI Taxonomy" id="58244"/>
    <lineage>
        <taxon>Eukaryota</taxon>
        <taxon>Metazoa</taxon>
        <taxon>Ecdysozoa</taxon>
        <taxon>Arthropoda</taxon>
        <taxon>Hexapoda</taxon>
        <taxon>Insecta</taxon>
        <taxon>Pterygota</taxon>
        <taxon>Neoptera</taxon>
        <taxon>Endopterygota</taxon>
        <taxon>Diptera</taxon>
        <taxon>Nematocera</taxon>
        <taxon>Culicoidea</taxon>
        <taxon>Culicidae</taxon>
        <taxon>Anophelinae</taxon>
        <taxon>Anopheles</taxon>
    </lineage>
</organism>
<keyword evidence="1" id="KW-0732">Signal</keyword>
<feature type="signal peptide" evidence="1">
    <location>
        <begin position="1"/>
        <end position="18"/>
    </location>
</feature>
<protein>
    <submittedName>
        <fullName evidence="2">Putative secreted protein</fullName>
    </submittedName>
</protein>
<evidence type="ECO:0000256" key="1">
    <source>
        <dbReference type="SAM" id="SignalP"/>
    </source>
</evidence>
<reference evidence="2" key="1">
    <citation type="submission" date="2018-01" db="EMBL/GenBank/DDBJ databases">
        <title>An insight into the sialome of Amazonian anophelines.</title>
        <authorList>
            <person name="Ribeiro J.M."/>
            <person name="Scarpassa V."/>
            <person name="Calvo E."/>
        </authorList>
    </citation>
    <scope>NUCLEOTIDE SEQUENCE</scope>
    <source>
        <tissue evidence="2">Salivary glands</tissue>
    </source>
</reference>